<organism evidence="2 3">
    <name type="scientific">Colocasia esculenta</name>
    <name type="common">Wild taro</name>
    <name type="synonym">Arum esculentum</name>
    <dbReference type="NCBI Taxonomy" id="4460"/>
    <lineage>
        <taxon>Eukaryota</taxon>
        <taxon>Viridiplantae</taxon>
        <taxon>Streptophyta</taxon>
        <taxon>Embryophyta</taxon>
        <taxon>Tracheophyta</taxon>
        <taxon>Spermatophyta</taxon>
        <taxon>Magnoliopsida</taxon>
        <taxon>Liliopsida</taxon>
        <taxon>Araceae</taxon>
        <taxon>Aroideae</taxon>
        <taxon>Colocasieae</taxon>
        <taxon>Colocasia</taxon>
    </lineage>
</organism>
<evidence type="ECO:0000313" key="2">
    <source>
        <dbReference type="EMBL" id="MQL87722.1"/>
    </source>
</evidence>
<dbReference type="InterPro" id="IPR052831">
    <property type="entry name" value="Apoptosis_promoter"/>
</dbReference>
<protein>
    <submittedName>
        <fullName evidence="2">Uncharacterized protein</fullName>
    </submittedName>
</protein>
<proteinExistence type="predicted"/>
<feature type="region of interest" description="Disordered" evidence="1">
    <location>
        <begin position="19"/>
        <end position="45"/>
    </location>
</feature>
<gene>
    <name evidence="2" type="ORF">Taro_020268</name>
</gene>
<keyword evidence="3" id="KW-1185">Reference proteome</keyword>
<comment type="caution">
    <text evidence="2">The sequence shown here is derived from an EMBL/GenBank/DDBJ whole genome shotgun (WGS) entry which is preliminary data.</text>
</comment>
<dbReference type="Proteomes" id="UP000652761">
    <property type="component" value="Unassembled WGS sequence"/>
</dbReference>
<dbReference type="AlphaFoldDB" id="A0A843UN87"/>
<dbReference type="EMBL" id="NMUH01001000">
    <property type="protein sequence ID" value="MQL87722.1"/>
    <property type="molecule type" value="Genomic_DNA"/>
</dbReference>
<dbReference type="GO" id="GO:0005689">
    <property type="term" value="C:U12-type spliceosomal complex"/>
    <property type="evidence" value="ECO:0007669"/>
    <property type="project" value="TreeGrafter"/>
</dbReference>
<reference evidence="2" key="1">
    <citation type="submission" date="2017-07" db="EMBL/GenBank/DDBJ databases">
        <title>Taro Niue Genome Assembly and Annotation.</title>
        <authorList>
            <person name="Atibalentja N."/>
            <person name="Keating K."/>
            <person name="Fields C.J."/>
        </authorList>
    </citation>
    <scope>NUCLEOTIDE SEQUENCE</scope>
    <source>
        <strain evidence="2">Niue_2</strain>
        <tissue evidence="2">Leaf</tissue>
    </source>
</reference>
<name>A0A843UN87_COLES</name>
<accession>A0A843UN87</accession>
<evidence type="ECO:0000256" key="1">
    <source>
        <dbReference type="SAM" id="MobiDB-lite"/>
    </source>
</evidence>
<dbReference type="PANTHER" id="PTHR48190:SF2">
    <property type="entry name" value="PROGRAMMED CELL DEATH PROTEIN 7"/>
    <property type="match status" value="1"/>
</dbReference>
<dbReference type="PANTHER" id="PTHR48190">
    <property type="entry name" value="PROGRAMMED CELL DEATH PROTEIN 7"/>
    <property type="match status" value="1"/>
</dbReference>
<feature type="non-terminal residue" evidence="2">
    <location>
        <position position="403"/>
    </location>
</feature>
<dbReference type="OrthoDB" id="2289628at2759"/>
<sequence>MLHHPTGVGATALPAALVTASPPSPPLPRSSLSLGGHRQQSQALCRPRRSAFSLHIAVDEHERPQSSAETGCSSVGRRRLWQPAEPAQAGVVAALLRNNMFPAPSSRGLPPPWPQMPQPVQPGVVSFREANHLRENSRRLEKTLGLAKAVQKELETILLFRKSDGHEKESGSLSEYSSEEDIVRQFLKVIDDKGVDVNLQESLSLEAANSLIRTLRDQLAPFSIISSQTTSWEERSVVARLAQKLQKSKRNKRWRKTKRKQIVEKISKKQEMFDKADQEADEWRAKEMAKDIAKRKLPSSMATLVWKLHHLAVTLRRWGVSKHLLSKQEKEEIIEWLQVSGNLEEAELLEDEDRAERESLKGKYEEILVREEIYWKQVQEKMGQRRRQEYVLFPLGCFRQKEE</sequence>
<evidence type="ECO:0000313" key="3">
    <source>
        <dbReference type="Proteomes" id="UP000652761"/>
    </source>
</evidence>